<accession>A0A562SJE9</accession>
<reference evidence="3 4" key="1">
    <citation type="journal article" date="2015" name="Stand. Genomic Sci.">
        <title>Genomic Encyclopedia of Bacterial and Archaeal Type Strains, Phase III: the genomes of soil and plant-associated and newly described type strains.</title>
        <authorList>
            <person name="Whitman W.B."/>
            <person name="Woyke T."/>
            <person name="Klenk H.P."/>
            <person name="Zhou Y."/>
            <person name="Lilburn T.G."/>
            <person name="Beck B.J."/>
            <person name="De Vos P."/>
            <person name="Vandamme P."/>
            <person name="Eisen J.A."/>
            <person name="Garrity G."/>
            <person name="Hugenholtz P."/>
            <person name="Kyrpides N.C."/>
        </authorList>
    </citation>
    <scope>NUCLEOTIDE SEQUENCE [LARGE SCALE GENOMIC DNA]</scope>
    <source>
        <strain evidence="3 4">CGMCC 1.7271</strain>
    </source>
</reference>
<dbReference type="InterPro" id="IPR028098">
    <property type="entry name" value="Glyco_trans_4-like_N"/>
</dbReference>
<dbReference type="OrthoDB" id="9801573at2"/>
<dbReference type="CDD" id="cd03802">
    <property type="entry name" value="GT4_AviGT4-like"/>
    <property type="match status" value="1"/>
</dbReference>
<dbReference type="Pfam" id="PF13439">
    <property type="entry name" value="Glyco_transf_4"/>
    <property type="match status" value="1"/>
</dbReference>
<dbReference type="InterPro" id="IPR050194">
    <property type="entry name" value="Glycosyltransferase_grp1"/>
</dbReference>
<proteinExistence type="predicted"/>
<dbReference type="AlphaFoldDB" id="A0A562SJE9"/>
<dbReference type="Pfam" id="PF00534">
    <property type="entry name" value="Glycos_transf_1"/>
    <property type="match status" value="1"/>
</dbReference>
<dbReference type="GO" id="GO:0016757">
    <property type="term" value="F:glycosyltransferase activity"/>
    <property type="evidence" value="ECO:0007669"/>
    <property type="project" value="InterPro"/>
</dbReference>
<gene>
    <name evidence="3" type="ORF">IQ13_2417</name>
</gene>
<feature type="domain" description="Glycosyltransferase subfamily 4-like N-terminal" evidence="2">
    <location>
        <begin position="18"/>
        <end position="109"/>
    </location>
</feature>
<dbReference type="Proteomes" id="UP000316167">
    <property type="component" value="Unassembled WGS sequence"/>
</dbReference>
<dbReference type="EMBL" id="VLLE01000004">
    <property type="protein sequence ID" value="TWI81399.1"/>
    <property type="molecule type" value="Genomic_DNA"/>
</dbReference>
<organism evidence="3 4">
    <name type="scientific">Lacibacter cauensis</name>
    <dbReference type="NCBI Taxonomy" id="510947"/>
    <lineage>
        <taxon>Bacteria</taxon>
        <taxon>Pseudomonadati</taxon>
        <taxon>Bacteroidota</taxon>
        <taxon>Chitinophagia</taxon>
        <taxon>Chitinophagales</taxon>
        <taxon>Chitinophagaceae</taxon>
        <taxon>Lacibacter</taxon>
    </lineage>
</organism>
<feature type="domain" description="Glycosyl transferase family 1" evidence="1">
    <location>
        <begin position="176"/>
        <end position="313"/>
    </location>
</feature>
<evidence type="ECO:0000313" key="4">
    <source>
        <dbReference type="Proteomes" id="UP000316167"/>
    </source>
</evidence>
<keyword evidence="3" id="KW-0808">Transferase</keyword>
<name>A0A562SJE9_9BACT</name>
<evidence type="ECO:0000259" key="2">
    <source>
        <dbReference type="Pfam" id="PF13439"/>
    </source>
</evidence>
<dbReference type="PANTHER" id="PTHR45947">
    <property type="entry name" value="SULFOQUINOVOSYL TRANSFERASE SQD2"/>
    <property type="match status" value="1"/>
</dbReference>
<dbReference type="InterPro" id="IPR001296">
    <property type="entry name" value="Glyco_trans_1"/>
</dbReference>
<evidence type="ECO:0000313" key="3">
    <source>
        <dbReference type="EMBL" id="TWI81399.1"/>
    </source>
</evidence>
<sequence length="338" mass="37584">MRILLVMDPGILVPPKGYGGHERLVYMFAKEYARLGHEVHLLVTSGSVVEGCTVHPFGKEGFPPKKWDARMAIPTAWKFLWQNRNTFDLVHNFGRLAYLLPLLNHPIKKIMTYGREISSRNIQLINKLPNRNLVYTGCSKDLISRVDAGGRWEAVYNAIPFQQYTVQPTVAADAPLMFLGRIERIKGAHTAIAVAKATGHRLLLAGNVSPLADERAYFEQEIEPLIDGAQIQYVGAVNDEQKNHYLGQAKALLFPIEWNEPFGMVMTEAMACGTPVIGFGSGSVPEVVQEGVTGFVVKNKEEMIAAVEKVGSINRLRCRTVAEAQFDVPMVAAHYLRL</sequence>
<comment type="caution">
    <text evidence="3">The sequence shown here is derived from an EMBL/GenBank/DDBJ whole genome shotgun (WGS) entry which is preliminary data.</text>
</comment>
<dbReference type="SUPFAM" id="SSF53756">
    <property type="entry name" value="UDP-Glycosyltransferase/glycogen phosphorylase"/>
    <property type="match status" value="1"/>
</dbReference>
<dbReference type="Gene3D" id="3.40.50.2000">
    <property type="entry name" value="Glycogen Phosphorylase B"/>
    <property type="match status" value="2"/>
</dbReference>
<protein>
    <submittedName>
        <fullName evidence="3">Glycosyltransferase involved in cell wall biosynthesis</fullName>
    </submittedName>
</protein>
<dbReference type="PANTHER" id="PTHR45947:SF3">
    <property type="entry name" value="SULFOQUINOVOSYL TRANSFERASE SQD2"/>
    <property type="match status" value="1"/>
</dbReference>
<evidence type="ECO:0000259" key="1">
    <source>
        <dbReference type="Pfam" id="PF00534"/>
    </source>
</evidence>
<dbReference type="RefSeq" id="WP_144886597.1">
    <property type="nucleotide sequence ID" value="NZ_VLLE01000004.1"/>
</dbReference>
<keyword evidence="4" id="KW-1185">Reference proteome</keyword>